<feature type="domain" description="Tetrapyrrole biosynthesis uroporphyrinogen III synthase" evidence="1">
    <location>
        <begin position="39"/>
        <end position="206"/>
    </location>
</feature>
<evidence type="ECO:0000313" key="2">
    <source>
        <dbReference type="EMBL" id="NAS10860.1"/>
    </source>
</evidence>
<reference evidence="2 3" key="1">
    <citation type="submission" date="2020-01" db="EMBL/GenBank/DDBJ databases">
        <title>Bacteria diversity of Porities sp.</title>
        <authorList>
            <person name="Wang G."/>
        </authorList>
    </citation>
    <scope>NUCLEOTIDE SEQUENCE [LARGE SCALE GENOMIC DNA]</scope>
    <source>
        <strain evidence="2 3">R33</strain>
    </source>
</reference>
<evidence type="ECO:0000259" key="1">
    <source>
        <dbReference type="Pfam" id="PF02602"/>
    </source>
</evidence>
<gene>
    <name evidence="2" type="ORF">GTQ38_02530</name>
</gene>
<comment type="caution">
    <text evidence="2">The sequence shown here is derived from an EMBL/GenBank/DDBJ whole genome shotgun (WGS) entry which is preliminary data.</text>
</comment>
<evidence type="ECO:0000313" key="3">
    <source>
        <dbReference type="Proteomes" id="UP000475249"/>
    </source>
</evidence>
<dbReference type="Gene3D" id="3.40.50.10090">
    <property type="match status" value="2"/>
</dbReference>
<dbReference type="RefSeq" id="WP_161433650.1">
    <property type="nucleotide sequence ID" value="NZ_WXYO01000001.1"/>
</dbReference>
<dbReference type="GO" id="GO:0006780">
    <property type="term" value="P:uroporphyrinogen III biosynthetic process"/>
    <property type="evidence" value="ECO:0007669"/>
    <property type="project" value="InterPro"/>
</dbReference>
<dbReference type="CDD" id="cd06578">
    <property type="entry name" value="HemD"/>
    <property type="match status" value="1"/>
</dbReference>
<dbReference type="InterPro" id="IPR003754">
    <property type="entry name" value="4pyrrol_synth_uPrphyn_synth"/>
</dbReference>
<sequence>MRNVLSTKILTKDQRRAIPSDQYQLVEYDAIHVELIDINTNQTADYHIFTSKNAVRGFLKANLQSRPCFCVGSKTKQFLEENGQKVVKSAKNAQELARFIEKNHKNTSFLFFRGNRSRKELPTILTTAGIALAEIEVYKTELIHKKFEQQFDSLLFFSPSGVESFCSMNSMGIATAYCIGTTTAEKALVYTKNVCVAKHPTIEDVIKLLTIPDQLGTDRGYYTKLN</sequence>
<dbReference type="PANTHER" id="PTHR12390:SF0">
    <property type="entry name" value="UROPORPHYRINOGEN-III SYNTHASE"/>
    <property type="match status" value="1"/>
</dbReference>
<dbReference type="Proteomes" id="UP000475249">
    <property type="component" value="Unassembled WGS sequence"/>
</dbReference>
<dbReference type="InterPro" id="IPR036108">
    <property type="entry name" value="4pyrrol_syn_uPrphyn_synt_sf"/>
</dbReference>
<accession>A0A6L9E837</accession>
<protein>
    <submittedName>
        <fullName evidence="2">Uroporphyrinogen-III synthase</fullName>
    </submittedName>
</protein>
<dbReference type="SUPFAM" id="SSF69618">
    <property type="entry name" value="HemD-like"/>
    <property type="match status" value="1"/>
</dbReference>
<organism evidence="2 3">
    <name type="scientific">Poritiphilus flavus</name>
    <dbReference type="NCBI Taxonomy" id="2697053"/>
    <lineage>
        <taxon>Bacteria</taxon>
        <taxon>Pseudomonadati</taxon>
        <taxon>Bacteroidota</taxon>
        <taxon>Flavobacteriia</taxon>
        <taxon>Flavobacteriales</taxon>
        <taxon>Flavobacteriaceae</taxon>
        <taxon>Poritiphilus</taxon>
    </lineage>
</organism>
<proteinExistence type="predicted"/>
<dbReference type="AlphaFoldDB" id="A0A6L9E837"/>
<dbReference type="EMBL" id="WXYO01000001">
    <property type="protein sequence ID" value="NAS10860.1"/>
    <property type="molecule type" value="Genomic_DNA"/>
</dbReference>
<dbReference type="InterPro" id="IPR039793">
    <property type="entry name" value="UROS/Hem4"/>
</dbReference>
<dbReference type="PANTHER" id="PTHR12390">
    <property type="entry name" value="UROPORPHYRINOGEN III SYNTHASE"/>
    <property type="match status" value="1"/>
</dbReference>
<name>A0A6L9E837_9FLAO</name>
<dbReference type="GO" id="GO:0005829">
    <property type="term" value="C:cytosol"/>
    <property type="evidence" value="ECO:0007669"/>
    <property type="project" value="TreeGrafter"/>
</dbReference>
<dbReference type="Pfam" id="PF02602">
    <property type="entry name" value="HEM4"/>
    <property type="match status" value="1"/>
</dbReference>
<keyword evidence="3" id="KW-1185">Reference proteome</keyword>
<dbReference type="GO" id="GO:0004852">
    <property type="term" value="F:uroporphyrinogen-III synthase activity"/>
    <property type="evidence" value="ECO:0007669"/>
    <property type="project" value="InterPro"/>
</dbReference>